<organism evidence="1 2">
    <name type="scientific">Neisseria subflava NJ9703</name>
    <dbReference type="NCBI Taxonomy" id="546268"/>
    <lineage>
        <taxon>Bacteria</taxon>
        <taxon>Pseudomonadati</taxon>
        <taxon>Pseudomonadota</taxon>
        <taxon>Betaproteobacteria</taxon>
        <taxon>Neisseriales</taxon>
        <taxon>Neisseriaceae</taxon>
        <taxon>Neisseria</taxon>
    </lineage>
</organism>
<dbReference type="EMBL" id="ACEO02000006">
    <property type="protein sequence ID" value="EFC52070.1"/>
    <property type="molecule type" value="Genomic_DNA"/>
</dbReference>
<comment type="caution">
    <text evidence="1">The sequence shown here is derived from an EMBL/GenBank/DDBJ whole genome shotgun (WGS) entry which is preliminary data.</text>
</comment>
<dbReference type="Proteomes" id="UP000004621">
    <property type="component" value="Unassembled WGS sequence"/>
</dbReference>
<gene>
    <name evidence="1" type="ORF">NEISUBOT_04474</name>
</gene>
<protein>
    <submittedName>
        <fullName evidence="1">Uncharacterized protein</fullName>
    </submittedName>
</protein>
<dbReference type="AlphaFoldDB" id="A0A9W5MZC0"/>
<evidence type="ECO:0000313" key="2">
    <source>
        <dbReference type="Proteomes" id="UP000004621"/>
    </source>
</evidence>
<proteinExistence type="predicted"/>
<reference evidence="1 2" key="1">
    <citation type="submission" date="2010-01" db="EMBL/GenBank/DDBJ databases">
        <authorList>
            <person name="Weinstock G."/>
            <person name="Sodergren E."/>
            <person name="Clifton S."/>
            <person name="Fulton L."/>
            <person name="Fulton B."/>
            <person name="Courtney L."/>
            <person name="Fronick C."/>
            <person name="Harrison M."/>
            <person name="Strong C."/>
            <person name="Farmer C."/>
            <person name="Delahaunty K."/>
            <person name="Markovic C."/>
            <person name="Hall O."/>
            <person name="Minx P."/>
            <person name="Tomlinson C."/>
            <person name="Mitreva M."/>
            <person name="Nelson J."/>
            <person name="Hou S."/>
            <person name="Wollam A."/>
            <person name="Pepin K.H."/>
            <person name="Johnson M."/>
            <person name="Bhonagiri V."/>
            <person name="Nash W.E."/>
            <person name="Warren W."/>
            <person name="Chinwalla A."/>
            <person name="Mardis E.R."/>
            <person name="Wilson R.K."/>
        </authorList>
    </citation>
    <scope>NUCLEOTIDE SEQUENCE [LARGE SCALE GENOMIC DNA]</scope>
    <source>
        <strain evidence="1 2">NJ9703</strain>
    </source>
</reference>
<sequence>MPLKNKCNPTSVRFPYLRPSEISDGLFLCRFCLQFRLLNPTHHKIYSFINKTFQFFL</sequence>
<name>A0A9W5MZC0_NEISU</name>
<evidence type="ECO:0000313" key="1">
    <source>
        <dbReference type="EMBL" id="EFC52070.1"/>
    </source>
</evidence>
<accession>A0A9W5MZC0</accession>